<keyword evidence="5 10" id="KW-0547">Nucleotide-binding</keyword>
<keyword evidence="7 10" id="KW-0460">Magnesium</keyword>
<evidence type="ECO:0000313" key="15">
    <source>
        <dbReference type="Proteomes" id="UP000094570"/>
    </source>
</evidence>
<dbReference type="Pfam" id="PF10396">
    <property type="entry name" value="TrmE_N"/>
    <property type="match status" value="1"/>
</dbReference>
<dbReference type="CDD" id="cd14858">
    <property type="entry name" value="TrmE_N"/>
    <property type="match status" value="1"/>
</dbReference>
<dbReference type="Gene3D" id="3.30.1360.120">
    <property type="entry name" value="Probable tRNA modification gtpase trme, domain 1"/>
    <property type="match status" value="1"/>
</dbReference>
<dbReference type="GO" id="GO:0003924">
    <property type="term" value="F:GTPase activity"/>
    <property type="evidence" value="ECO:0007669"/>
    <property type="project" value="UniProtKB-UniRule"/>
</dbReference>
<dbReference type="RefSeq" id="WP_069292802.1">
    <property type="nucleotide sequence ID" value="NZ_CP140110.1"/>
</dbReference>
<reference evidence="15" key="1">
    <citation type="submission" date="2016-04" db="EMBL/GenBank/DDBJ databases">
        <title>The genome sequence project of a novel Fervidobacterium isolate from a hot spring in Thailand.</title>
        <authorList>
            <person name="Gonzalez J.M."/>
            <person name="Cuecas A."/>
            <person name="Kanoksilapatham W."/>
        </authorList>
    </citation>
    <scope>NUCLEOTIDE SEQUENCE [LARGE SCALE GENOMIC DNA]</scope>
    <source>
        <strain evidence="15">FC2004</strain>
    </source>
</reference>
<feature type="binding site" evidence="10">
    <location>
        <position position="224"/>
    </location>
    <ligand>
        <name>K(+)</name>
        <dbReference type="ChEBI" id="CHEBI:29103"/>
    </ligand>
</feature>
<evidence type="ECO:0000256" key="4">
    <source>
        <dbReference type="ARBA" id="ARBA00022723"/>
    </source>
</evidence>
<feature type="binding site" evidence="10">
    <location>
        <position position="245"/>
    </location>
    <ligand>
        <name>K(+)</name>
        <dbReference type="ChEBI" id="CHEBI:29103"/>
    </ligand>
</feature>
<dbReference type="InterPro" id="IPR031168">
    <property type="entry name" value="G_TrmE"/>
</dbReference>
<accession>A0A1E3G3W2</accession>
<protein>
    <recommendedName>
        <fullName evidence="10">tRNA modification GTPase MnmE</fullName>
        <ecNumber evidence="10">3.6.-.-</ecNumber>
    </recommendedName>
</protein>
<keyword evidence="3 10" id="KW-0819">tRNA processing</keyword>
<keyword evidence="6 10" id="KW-0378">Hydrolase</keyword>
<feature type="binding site" evidence="10">
    <location>
        <position position="243"/>
    </location>
    <ligand>
        <name>K(+)</name>
        <dbReference type="ChEBI" id="CHEBI:29103"/>
    </ligand>
</feature>
<feature type="binding site" evidence="10">
    <location>
        <begin position="243"/>
        <end position="249"/>
    </location>
    <ligand>
        <name>GTP</name>
        <dbReference type="ChEBI" id="CHEBI:37565"/>
    </ligand>
</feature>
<dbReference type="FunFam" id="3.30.1360.120:FF:000003">
    <property type="entry name" value="tRNA modification GTPase MnmE"/>
    <property type="match status" value="1"/>
</dbReference>
<dbReference type="InterPro" id="IPR004520">
    <property type="entry name" value="GTPase_MnmE"/>
</dbReference>
<evidence type="ECO:0000256" key="5">
    <source>
        <dbReference type="ARBA" id="ARBA00022741"/>
    </source>
</evidence>
<dbReference type="InterPro" id="IPR018948">
    <property type="entry name" value="GTP-bd_TrmE_N"/>
</dbReference>
<dbReference type="CDD" id="cd04164">
    <property type="entry name" value="trmE"/>
    <property type="match status" value="1"/>
</dbReference>
<dbReference type="Gene3D" id="3.40.50.300">
    <property type="entry name" value="P-loop containing nucleotide triphosphate hydrolases"/>
    <property type="match status" value="1"/>
</dbReference>
<dbReference type="GO" id="GO:0002098">
    <property type="term" value="P:tRNA wobble uridine modification"/>
    <property type="evidence" value="ECO:0007669"/>
    <property type="project" value="TreeGrafter"/>
</dbReference>
<evidence type="ECO:0000256" key="10">
    <source>
        <dbReference type="HAMAP-Rule" id="MF_00379"/>
    </source>
</evidence>
<feature type="binding site" evidence="10">
    <location>
        <position position="248"/>
    </location>
    <ligand>
        <name>K(+)</name>
        <dbReference type="ChEBI" id="CHEBI:29103"/>
    </ligand>
</feature>
<feature type="binding site" evidence="10">
    <location>
        <position position="249"/>
    </location>
    <ligand>
        <name>Mg(2+)</name>
        <dbReference type="ChEBI" id="CHEBI:18420"/>
    </ligand>
</feature>
<feature type="binding site" evidence="10">
    <location>
        <position position="81"/>
    </location>
    <ligand>
        <name>(6S)-5-formyl-5,6,7,8-tetrahydrofolate</name>
        <dbReference type="ChEBI" id="CHEBI:57457"/>
    </ligand>
</feature>
<name>A0A1E3G3W2_9BACT</name>
<keyword evidence="15" id="KW-1185">Reference proteome</keyword>
<dbReference type="InterPro" id="IPR006073">
    <property type="entry name" value="GTP-bd"/>
</dbReference>
<comment type="caution">
    <text evidence="14">The sequence shown here is derived from an EMBL/GenBank/DDBJ whole genome shotgun (WGS) entry which is preliminary data.</text>
</comment>
<dbReference type="PANTHER" id="PTHR42714:SF2">
    <property type="entry name" value="TRNA MODIFICATION GTPASE GTPBP3, MITOCHONDRIAL"/>
    <property type="match status" value="1"/>
</dbReference>
<evidence type="ECO:0000256" key="1">
    <source>
        <dbReference type="ARBA" id="ARBA00011043"/>
    </source>
</evidence>
<dbReference type="InterPro" id="IPR027417">
    <property type="entry name" value="P-loop_NTPase"/>
</dbReference>
<dbReference type="NCBIfam" id="NF003661">
    <property type="entry name" value="PRK05291.1-3"/>
    <property type="match status" value="1"/>
</dbReference>
<evidence type="ECO:0000256" key="9">
    <source>
        <dbReference type="ARBA" id="ARBA00023134"/>
    </source>
</evidence>
<feature type="binding site" evidence="10">
    <location>
        <begin position="224"/>
        <end position="229"/>
    </location>
    <ligand>
        <name>GTP</name>
        <dbReference type="ChEBI" id="CHEBI:37565"/>
    </ligand>
</feature>
<feature type="binding site" evidence="10">
    <location>
        <position position="228"/>
    </location>
    <ligand>
        <name>Mg(2+)</name>
        <dbReference type="ChEBI" id="CHEBI:18420"/>
    </ligand>
</feature>
<dbReference type="InterPro" id="IPR027368">
    <property type="entry name" value="MnmE_dom2"/>
</dbReference>
<dbReference type="PROSITE" id="PS50052">
    <property type="entry name" value="GUANYLATE_KINASE_2"/>
    <property type="match status" value="1"/>
</dbReference>
<dbReference type="FunFam" id="3.40.50.300:FF:001376">
    <property type="entry name" value="tRNA modification GTPase MnmE"/>
    <property type="match status" value="1"/>
</dbReference>
<comment type="similarity">
    <text evidence="1 10 11">Belongs to the TRAFAC class TrmE-Era-EngA-EngB-Septin-like GTPase superfamily. TrmE GTPase family.</text>
</comment>
<evidence type="ECO:0000256" key="8">
    <source>
        <dbReference type="ARBA" id="ARBA00022958"/>
    </source>
</evidence>
<keyword evidence="8 10" id="KW-0630">Potassium</keyword>
<dbReference type="GO" id="GO:0042802">
    <property type="term" value="F:identical protein binding"/>
    <property type="evidence" value="ECO:0007669"/>
    <property type="project" value="UniProtKB-ARBA"/>
</dbReference>
<dbReference type="PROSITE" id="PS51709">
    <property type="entry name" value="G_TRME"/>
    <property type="match status" value="1"/>
</dbReference>
<feature type="domain" description="Guanylate kinase-like" evidence="12">
    <location>
        <begin position="214"/>
        <end position="425"/>
    </location>
</feature>
<dbReference type="InterPro" id="IPR005225">
    <property type="entry name" value="Small_GTP-bd"/>
</dbReference>
<dbReference type="NCBIfam" id="TIGR00231">
    <property type="entry name" value="small_GTP"/>
    <property type="match status" value="1"/>
</dbReference>
<proteinExistence type="inferred from homology"/>
<dbReference type="EMBL" id="LWAF01000003">
    <property type="protein sequence ID" value="ODN30961.1"/>
    <property type="molecule type" value="Genomic_DNA"/>
</dbReference>
<keyword evidence="2 10" id="KW-0963">Cytoplasm</keyword>
<dbReference type="InterPro" id="IPR025867">
    <property type="entry name" value="MnmE_helical"/>
</dbReference>
<dbReference type="Proteomes" id="UP000094570">
    <property type="component" value="Unassembled WGS sequence"/>
</dbReference>
<gene>
    <name evidence="10" type="primary">mnmE</name>
    <name evidence="10" type="synonym">trmE</name>
    <name evidence="14" type="ORF">A4H02_03355</name>
</gene>
<dbReference type="GO" id="GO:0005829">
    <property type="term" value="C:cytosol"/>
    <property type="evidence" value="ECO:0007669"/>
    <property type="project" value="TreeGrafter"/>
</dbReference>
<dbReference type="Pfam" id="PF12631">
    <property type="entry name" value="MnmE_helical"/>
    <property type="match status" value="1"/>
</dbReference>
<dbReference type="PRINTS" id="PR00326">
    <property type="entry name" value="GTP1OBG"/>
</dbReference>
<keyword evidence="9 10" id="KW-0342">GTP-binding</keyword>
<evidence type="ECO:0000259" key="13">
    <source>
        <dbReference type="PROSITE" id="PS51709"/>
    </source>
</evidence>
<dbReference type="STRING" id="1008305.A4H02_03355"/>
<dbReference type="PANTHER" id="PTHR42714">
    <property type="entry name" value="TRNA MODIFICATION GTPASE GTPBP3"/>
    <property type="match status" value="1"/>
</dbReference>
<dbReference type="AlphaFoldDB" id="A0A1E3G3W2"/>
<feature type="binding site" evidence="10">
    <location>
        <position position="444"/>
    </location>
    <ligand>
        <name>(6S)-5-formyl-5,6,7,8-tetrahydrofolate</name>
        <dbReference type="ChEBI" id="CHEBI:57457"/>
    </ligand>
</feature>
<feature type="binding site" evidence="10">
    <location>
        <begin position="268"/>
        <end position="271"/>
    </location>
    <ligand>
        <name>GTP</name>
        <dbReference type="ChEBI" id="CHEBI:37565"/>
    </ligand>
</feature>
<dbReference type="EC" id="3.6.-.-" evidence="10"/>
<organism evidence="14 15">
    <name type="scientific">Fervidobacterium thailandense</name>
    <dbReference type="NCBI Taxonomy" id="1008305"/>
    <lineage>
        <taxon>Bacteria</taxon>
        <taxon>Thermotogati</taxon>
        <taxon>Thermotogota</taxon>
        <taxon>Thermotogae</taxon>
        <taxon>Thermotogales</taxon>
        <taxon>Fervidobacteriaceae</taxon>
        <taxon>Fervidobacterium</taxon>
    </lineage>
</organism>
<comment type="subunit">
    <text evidence="10">Homodimer. Heterotetramer of two MnmE and two MnmG subunits.</text>
</comment>
<dbReference type="HAMAP" id="MF_00379">
    <property type="entry name" value="GTPase_MnmE"/>
    <property type="match status" value="1"/>
</dbReference>
<comment type="function">
    <text evidence="10">Exhibits a very high intrinsic GTPase hydrolysis rate. Involved in the addition of a carboxymethylaminomethyl (cmnm) group at the wobble position (U34) of certain tRNAs, forming tRNA-cmnm(5)s(2)U34.</text>
</comment>
<evidence type="ECO:0000259" key="12">
    <source>
        <dbReference type="PROSITE" id="PS50052"/>
    </source>
</evidence>
<dbReference type="SUPFAM" id="SSF52540">
    <property type="entry name" value="P-loop containing nucleoside triphosphate hydrolases"/>
    <property type="match status" value="1"/>
</dbReference>
<dbReference type="NCBIfam" id="TIGR00450">
    <property type="entry name" value="mnmE_trmE_thdF"/>
    <property type="match status" value="1"/>
</dbReference>
<dbReference type="InterPro" id="IPR027266">
    <property type="entry name" value="TrmE/GcvT-like"/>
</dbReference>
<comment type="caution">
    <text evidence="10">Lacks conserved residue(s) required for the propagation of feature annotation.</text>
</comment>
<dbReference type="GO" id="GO:0030488">
    <property type="term" value="P:tRNA methylation"/>
    <property type="evidence" value="ECO:0007669"/>
    <property type="project" value="TreeGrafter"/>
</dbReference>
<dbReference type="Pfam" id="PF01926">
    <property type="entry name" value="MMR_HSR1"/>
    <property type="match status" value="1"/>
</dbReference>
<evidence type="ECO:0000256" key="3">
    <source>
        <dbReference type="ARBA" id="ARBA00022694"/>
    </source>
</evidence>
<feature type="binding site" evidence="10">
    <location>
        <position position="120"/>
    </location>
    <ligand>
        <name>(6S)-5-formyl-5,6,7,8-tetrahydrofolate</name>
        <dbReference type="ChEBI" id="CHEBI:57457"/>
    </ligand>
</feature>
<feature type="binding site" evidence="10">
    <location>
        <position position="23"/>
    </location>
    <ligand>
        <name>(6S)-5-formyl-5,6,7,8-tetrahydrofolate</name>
        <dbReference type="ChEBI" id="CHEBI:57457"/>
    </ligand>
</feature>
<evidence type="ECO:0000256" key="2">
    <source>
        <dbReference type="ARBA" id="ARBA00022490"/>
    </source>
</evidence>
<evidence type="ECO:0000313" key="14">
    <source>
        <dbReference type="EMBL" id="ODN30961.1"/>
    </source>
</evidence>
<keyword evidence="4 10" id="KW-0479">Metal-binding</keyword>
<comment type="subcellular location">
    <subcellularLocation>
        <location evidence="10">Cytoplasm</location>
    </subcellularLocation>
</comment>
<evidence type="ECO:0000256" key="7">
    <source>
        <dbReference type="ARBA" id="ARBA00022842"/>
    </source>
</evidence>
<evidence type="ECO:0000256" key="11">
    <source>
        <dbReference type="RuleBase" id="RU003313"/>
    </source>
</evidence>
<dbReference type="InterPro" id="IPR008144">
    <property type="entry name" value="Guanylate_kin-like_dom"/>
</dbReference>
<dbReference type="OrthoDB" id="9805918at2"/>
<sequence length="444" mass="49762">MRLRDTIVAIASPHGTGAISVVRLSGDEALQIVNRFLNKPISRPRYVHHRELFDTSGSLVDEVLVVYYKAPKSYTGEDMVEIYCHGGILVTQKVLDVMLAGGARLAKNGEFTKRAFLNGKIDLVKAEAVLQVIEAKSEKALKLALDNLKGKLSEEIEFFRRKLLDILAKIEVSIDYSDDVIVDDSEIRHDIVSLLEMLRSKIEMAGKGLHLSTGVTLAIVGKPNTGKSTLLNRLLNEDRAIVTDIPGTTRDVIRGEIKIGGVHFVISDTAGVRETEDVIEKIGIERTLREVQKSDVVIFLLDATTGFTEDDQYIYELIKETNHVVVWNKVDLASNVQRIGEDDVLISAKTGEGLRALEQKLLEKVRLIVEEGELSHVTSKRQLEYLKRVYANISNAYDQFKKGYPFDVISIDLRKALEEFDELLGRNYMEDLIDTIFSNFCVGK</sequence>
<dbReference type="GO" id="GO:0005525">
    <property type="term" value="F:GTP binding"/>
    <property type="evidence" value="ECO:0007669"/>
    <property type="project" value="UniProtKB-UniRule"/>
</dbReference>
<comment type="cofactor">
    <cofactor evidence="10">
        <name>K(+)</name>
        <dbReference type="ChEBI" id="CHEBI:29103"/>
    </cofactor>
    <text evidence="10">Binds 1 potassium ion per subunit.</text>
</comment>
<dbReference type="Gene3D" id="1.20.120.430">
    <property type="entry name" value="tRNA modification GTPase MnmE domain 2"/>
    <property type="match status" value="1"/>
</dbReference>
<feature type="domain" description="TrmE-type G" evidence="13">
    <location>
        <begin position="214"/>
        <end position="366"/>
    </location>
</feature>
<evidence type="ECO:0000256" key="6">
    <source>
        <dbReference type="ARBA" id="ARBA00022801"/>
    </source>
</evidence>
<dbReference type="GO" id="GO:0046872">
    <property type="term" value="F:metal ion binding"/>
    <property type="evidence" value="ECO:0007669"/>
    <property type="project" value="UniProtKB-KW"/>
</dbReference>